<evidence type="ECO:0000313" key="2">
    <source>
        <dbReference type="Proteomes" id="UP001213000"/>
    </source>
</evidence>
<keyword evidence="2" id="KW-1185">Reference proteome</keyword>
<dbReference type="SUPFAM" id="SSF46689">
    <property type="entry name" value="Homeodomain-like"/>
    <property type="match status" value="1"/>
</dbReference>
<organism evidence="1 2">
    <name type="scientific">Leucocoprinus birnbaumii</name>
    <dbReference type="NCBI Taxonomy" id="56174"/>
    <lineage>
        <taxon>Eukaryota</taxon>
        <taxon>Fungi</taxon>
        <taxon>Dikarya</taxon>
        <taxon>Basidiomycota</taxon>
        <taxon>Agaricomycotina</taxon>
        <taxon>Agaricomycetes</taxon>
        <taxon>Agaricomycetidae</taxon>
        <taxon>Agaricales</taxon>
        <taxon>Agaricineae</taxon>
        <taxon>Agaricaceae</taxon>
        <taxon>Leucocoprinus</taxon>
    </lineage>
</organism>
<protein>
    <recommendedName>
        <fullName evidence="3">Resolvase HTH domain-containing protein</fullName>
    </recommendedName>
</protein>
<sequence length="98" mass="10918">MKAIPSDQKAQVISLLQDKISLRQIAEKTHLGKSTVWRIKQELDDDKENLKGGRPTKLSTRHKSLIICQITTGKLDNAVQATNFINPTLSQPVTPQTV</sequence>
<evidence type="ECO:0008006" key="3">
    <source>
        <dbReference type="Google" id="ProtNLM"/>
    </source>
</evidence>
<dbReference type="InterPro" id="IPR038116">
    <property type="entry name" value="TrpR-like_sf"/>
</dbReference>
<evidence type="ECO:0000313" key="1">
    <source>
        <dbReference type="EMBL" id="KAJ3563833.1"/>
    </source>
</evidence>
<dbReference type="Pfam" id="PF13384">
    <property type="entry name" value="HTH_23"/>
    <property type="match status" value="1"/>
</dbReference>
<comment type="caution">
    <text evidence="1">The sequence shown here is derived from an EMBL/GenBank/DDBJ whole genome shotgun (WGS) entry which is preliminary data.</text>
</comment>
<dbReference type="InterPro" id="IPR009057">
    <property type="entry name" value="Homeodomain-like_sf"/>
</dbReference>
<dbReference type="EMBL" id="JANIEX010000718">
    <property type="protein sequence ID" value="KAJ3563833.1"/>
    <property type="molecule type" value="Genomic_DNA"/>
</dbReference>
<dbReference type="Gene3D" id="1.10.1270.10">
    <property type="entry name" value="TrpR-like"/>
    <property type="match status" value="1"/>
</dbReference>
<proteinExistence type="predicted"/>
<dbReference type="Proteomes" id="UP001213000">
    <property type="component" value="Unassembled WGS sequence"/>
</dbReference>
<accession>A0AAD5YNU9</accession>
<reference evidence="1" key="1">
    <citation type="submission" date="2022-07" db="EMBL/GenBank/DDBJ databases">
        <title>Genome Sequence of Leucocoprinus birnbaumii.</title>
        <authorList>
            <person name="Buettner E."/>
        </authorList>
    </citation>
    <scope>NUCLEOTIDE SEQUENCE</scope>
    <source>
        <strain evidence="1">VT141</strain>
    </source>
</reference>
<gene>
    <name evidence="1" type="ORF">NP233_g8679</name>
</gene>
<name>A0AAD5YNU9_9AGAR</name>
<dbReference type="AlphaFoldDB" id="A0AAD5YNU9"/>